<proteinExistence type="predicted"/>
<reference evidence="1" key="1">
    <citation type="journal article" date="2015" name="Nature">
        <title>Complex archaea that bridge the gap between prokaryotes and eukaryotes.</title>
        <authorList>
            <person name="Spang A."/>
            <person name="Saw J.H."/>
            <person name="Jorgensen S.L."/>
            <person name="Zaremba-Niedzwiedzka K."/>
            <person name="Martijn J."/>
            <person name="Lind A.E."/>
            <person name="van Eijk R."/>
            <person name="Schleper C."/>
            <person name="Guy L."/>
            <person name="Ettema T.J."/>
        </authorList>
    </citation>
    <scope>NUCLEOTIDE SEQUENCE</scope>
</reference>
<sequence length="189" mass="20990">MSLTNDTQDFANGNNDFLQLLHARITRTDTTPDRTVELTATTFLAPDLNLKGGMDSIQFVAHLPITDEFRFDRTLSIATGVTLQLDGEYQTTPTTVTDALLANAANFPLPDRYFNVAVEGCKWKLYQFSDDQRAGTVVLQDNRTVYTGQLGVFMGFLEQMKRAEDTFDASDFEFPDVPLGVVDRGGGVF</sequence>
<comment type="caution">
    <text evidence="1">The sequence shown here is derived from an EMBL/GenBank/DDBJ whole genome shotgun (WGS) entry which is preliminary data.</text>
</comment>
<dbReference type="AlphaFoldDB" id="A0A0F9CJ64"/>
<evidence type="ECO:0000313" key="1">
    <source>
        <dbReference type="EMBL" id="KKK96736.1"/>
    </source>
</evidence>
<protein>
    <submittedName>
        <fullName evidence="1">Uncharacterized protein</fullName>
    </submittedName>
</protein>
<dbReference type="EMBL" id="LAZR01046351">
    <property type="protein sequence ID" value="KKK96736.1"/>
    <property type="molecule type" value="Genomic_DNA"/>
</dbReference>
<name>A0A0F9CJ64_9ZZZZ</name>
<gene>
    <name evidence="1" type="ORF">LCGC14_2659780</name>
</gene>
<organism evidence="1">
    <name type="scientific">marine sediment metagenome</name>
    <dbReference type="NCBI Taxonomy" id="412755"/>
    <lineage>
        <taxon>unclassified sequences</taxon>
        <taxon>metagenomes</taxon>
        <taxon>ecological metagenomes</taxon>
    </lineage>
</organism>
<accession>A0A0F9CJ64</accession>